<accession>A0ABV6IRM2</accession>
<organism evidence="2 3">
    <name type="scientific">Muricoccus vinaceus</name>
    <dbReference type="NCBI Taxonomy" id="424704"/>
    <lineage>
        <taxon>Bacteria</taxon>
        <taxon>Pseudomonadati</taxon>
        <taxon>Pseudomonadota</taxon>
        <taxon>Alphaproteobacteria</taxon>
        <taxon>Acetobacterales</taxon>
        <taxon>Roseomonadaceae</taxon>
        <taxon>Muricoccus</taxon>
    </lineage>
</organism>
<dbReference type="EMBL" id="JBHLVZ010000005">
    <property type="protein sequence ID" value="MFC0385375.1"/>
    <property type="molecule type" value="Genomic_DNA"/>
</dbReference>
<feature type="signal peptide" evidence="1">
    <location>
        <begin position="1"/>
        <end position="21"/>
    </location>
</feature>
<dbReference type="Proteomes" id="UP001589789">
    <property type="component" value="Unassembled WGS sequence"/>
</dbReference>
<proteinExistence type="predicted"/>
<dbReference type="Pfam" id="PF13531">
    <property type="entry name" value="SBP_bac_11"/>
    <property type="match status" value="1"/>
</dbReference>
<name>A0ABV6IRM2_9PROT</name>
<protein>
    <submittedName>
        <fullName evidence="2">Molybdate ABC transporter substrate-binding protein</fullName>
    </submittedName>
</protein>
<reference evidence="2 3" key="1">
    <citation type="submission" date="2024-09" db="EMBL/GenBank/DDBJ databases">
        <authorList>
            <person name="Sun Q."/>
            <person name="Mori K."/>
        </authorList>
    </citation>
    <scope>NUCLEOTIDE SEQUENCE [LARGE SCALE GENOMIC DNA]</scope>
    <source>
        <strain evidence="2 3">CCM 7468</strain>
    </source>
</reference>
<feature type="chain" id="PRO_5045101194" evidence="1">
    <location>
        <begin position="22"/>
        <end position="250"/>
    </location>
</feature>
<dbReference type="InterPro" id="IPR050682">
    <property type="entry name" value="ModA/WtpA"/>
</dbReference>
<dbReference type="PANTHER" id="PTHR30632">
    <property type="entry name" value="MOLYBDATE-BINDING PERIPLASMIC PROTEIN"/>
    <property type="match status" value="1"/>
</dbReference>
<dbReference type="PANTHER" id="PTHR30632:SF11">
    <property type="entry name" value="BLR4797 PROTEIN"/>
    <property type="match status" value="1"/>
</dbReference>
<evidence type="ECO:0000313" key="2">
    <source>
        <dbReference type="EMBL" id="MFC0385375.1"/>
    </source>
</evidence>
<keyword evidence="3" id="KW-1185">Reference proteome</keyword>
<comment type="caution">
    <text evidence="2">The sequence shown here is derived from an EMBL/GenBank/DDBJ whole genome shotgun (WGS) entry which is preliminary data.</text>
</comment>
<evidence type="ECO:0000313" key="3">
    <source>
        <dbReference type="Proteomes" id="UP001589789"/>
    </source>
</evidence>
<evidence type="ECO:0000256" key="1">
    <source>
        <dbReference type="SAM" id="SignalP"/>
    </source>
</evidence>
<sequence>MPTRRPLLAALIAPAPLLAQAPAPAILAAGATKHAVEELQQALRAAGQPVPEAAFDTVGALRDRVLAGERPVLVLLSAEAIAAIARRNPIPPGNIAAVGRTGVGLAAPAGHPAPDISTPDALRAALLAAEAVAVADPARGATAGRHFMAVLDRLGIAEAMRPRLRLVPFGVEGVAMAGRGEVPLAVSQATEITDRPGVRLVGLLPDSLQLWTLYQAALLQDGEDGRALLRRLTSEAGKAAFGRIGFRPAG</sequence>
<dbReference type="SUPFAM" id="SSF53850">
    <property type="entry name" value="Periplasmic binding protein-like II"/>
    <property type="match status" value="1"/>
</dbReference>
<keyword evidence="1" id="KW-0732">Signal</keyword>
<dbReference type="Gene3D" id="3.40.190.10">
    <property type="entry name" value="Periplasmic binding protein-like II"/>
    <property type="match status" value="2"/>
</dbReference>
<dbReference type="RefSeq" id="WP_377049523.1">
    <property type="nucleotide sequence ID" value="NZ_JBHLVZ010000005.1"/>
</dbReference>
<gene>
    <name evidence="2" type="ORF">ACFFIC_07375</name>
</gene>